<reference evidence="1" key="1">
    <citation type="journal article" date="2021" name="Proc. Natl. Acad. Sci. U.S.A.">
        <title>A Catalog of Tens of Thousands of Viruses from Human Metagenomes Reveals Hidden Associations with Chronic Diseases.</title>
        <authorList>
            <person name="Tisza M.J."/>
            <person name="Buck C.B."/>
        </authorList>
    </citation>
    <scope>NUCLEOTIDE SEQUENCE</scope>
    <source>
        <strain evidence="1">CtqSm5</strain>
    </source>
</reference>
<protein>
    <submittedName>
        <fullName evidence="1">Uncharacterized protein</fullName>
    </submittedName>
</protein>
<sequence>MVKPSDLAITNDKNVKFESSVSENIVTLTLTEVQDVDVNFTIKYKYTQE</sequence>
<dbReference type="EMBL" id="BK032642">
    <property type="protein sequence ID" value="DAF52792.1"/>
    <property type="molecule type" value="Genomic_DNA"/>
</dbReference>
<name>A0A8S5SPD5_9CAUD</name>
<proteinExistence type="predicted"/>
<accession>A0A8S5SPD5</accession>
<organism evidence="1">
    <name type="scientific">Siphoviridae sp. ctqSm5</name>
    <dbReference type="NCBI Taxonomy" id="2827949"/>
    <lineage>
        <taxon>Viruses</taxon>
        <taxon>Duplodnaviria</taxon>
        <taxon>Heunggongvirae</taxon>
        <taxon>Uroviricota</taxon>
        <taxon>Caudoviricetes</taxon>
    </lineage>
</organism>
<evidence type="ECO:0000313" key="1">
    <source>
        <dbReference type="EMBL" id="DAF52792.1"/>
    </source>
</evidence>